<reference evidence="3" key="1">
    <citation type="submission" date="2023-06" db="EMBL/GenBank/DDBJ databases">
        <title>Genome-scale phylogeny and comparative genomics of the fungal order Sordariales.</title>
        <authorList>
            <consortium name="Lawrence Berkeley National Laboratory"/>
            <person name="Hensen N."/>
            <person name="Bonometti L."/>
            <person name="Westerberg I."/>
            <person name="Brannstrom I.O."/>
            <person name="Guillou S."/>
            <person name="Cros-Aarteil S."/>
            <person name="Calhoun S."/>
            <person name="Haridas S."/>
            <person name="Kuo A."/>
            <person name="Mondo S."/>
            <person name="Pangilinan J."/>
            <person name="Riley R."/>
            <person name="Labutti K."/>
            <person name="Andreopoulos B."/>
            <person name="Lipzen A."/>
            <person name="Chen C."/>
            <person name="Yanf M."/>
            <person name="Daum C."/>
            <person name="Ng V."/>
            <person name="Clum A."/>
            <person name="Steindorff A."/>
            <person name="Ohm R."/>
            <person name="Martin F."/>
            <person name="Silar P."/>
            <person name="Natvig D."/>
            <person name="Lalanne C."/>
            <person name="Gautier V."/>
            <person name="Ament-Velasquez S.L."/>
            <person name="Kruys A."/>
            <person name="Hutchinson M.I."/>
            <person name="Powell A.J."/>
            <person name="Barry K."/>
            <person name="Miller A.N."/>
            <person name="Grigoriev I.V."/>
            <person name="Debuchy R."/>
            <person name="Gladieux P."/>
            <person name="Thoren M.H."/>
            <person name="Johannesson H."/>
        </authorList>
    </citation>
    <scope>NUCLEOTIDE SEQUENCE</scope>
    <source>
        <strain evidence="3">PSN4</strain>
    </source>
</reference>
<name>A0AAJ0B687_9PEZI</name>
<evidence type="ECO:0000313" key="4">
    <source>
        <dbReference type="Proteomes" id="UP001239445"/>
    </source>
</evidence>
<protein>
    <submittedName>
        <fullName evidence="3">Isonitrile hydratase</fullName>
    </submittedName>
</protein>
<feature type="domain" description="DJ-1/PfpI" evidence="2">
    <location>
        <begin position="99"/>
        <end position="222"/>
    </location>
</feature>
<evidence type="ECO:0000256" key="1">
    <source>
        <dbReference type="SAM" id="SignalP"/>
    </source>
</evidence>
<dbReference type="Gene3D" id="3.40.50.880">
    <property type="match status" value="1"/>
</dbReference>
<dbReference type="EMBL" id="MU839843">
    <property type="protein sequence ID" value="KAK1751173.1"/>
    <property type="molecule type" value="Genomic_DNA"/>
</dbReference>
<keyword evidence="4" id="KW-1185">Reference proteome</keyword>
<feature type="signal peptide" evidence="1">
    <location>
        <begin position="1"/>
        <end position="21"/>
    </location>
</feature>
<proteinExistence type="predicted"/>
<dbReference type="CDD" id="cd03139">
    <property type="entry name" value="GATase1_PfpI_2"/>
    <property type="match status" value="1"/>
</dbReference>
<dbReference type="Pfam" id="PF01965">
    <property type="entry name" value="DJ-1_PfpI"/>
    <property type="match status" value="1"/>
</dbReference>
<dbReference type="InterPro" id="IPR052158">
    <property type="entry name" value="INH-QAR"/>
</dbReference>
<feature type="chain" id="PRO_5042564808" evidence="1">
    <location>
        <begin position="22"/>
        <end position="278"/>
    </location>
</feature>
<comment type="caution">
    <text evidence="3">The sequence shown here is derived from an EMBL/GenBank/DDBJ whole genome shotgun (WGS) entry which is preliminary data.</text>
</comment>
<dbReference type="SUPFAM" id="SSF52317">
    <property type="entry name" value="Class I glutamine amidotransferase-like"/>
    <property type="match status" value="1"/>
</dbReference>
<organism evidence="3 4">
    <name type="scientific">Echria macrotheca</name>
    <dbReference type="NCBI Taxonomy" id="438768"/>
    <lineage>
        <taxon>Eukaryota</taxon>
        <taxon>Fungi</taxon>
        <taxon>Dikarya</taxon>
        <taxon>Ascomycota</taxon>
        <taxon>Pezizomycotina</taxon>
        <taxon>Sordariomycetes</taxon>
        <taxon>Sordariomycetidae</taxon>
        <taxon>Sordariales</taxon>
        <taxon>Schizotheciaceae</taxon>
        <taxon>Echria</taxon>
    </lineage>
</organism>
<dbReference type="InterPro" id="IPR029062">
    <property type="entry name" value="Class_I_gatase-like"/>
</dbReference>
<dbReference type="PANTHER" id="PTHR43130">
    <property type="entry name" value="ARAC-FAMILY TRANSCRIPTIONAL REGULATOR"/>
    <property type="match status" value="1"/>
</dbReference>
<dbReference type="InterPro" id="IPR002818">
    <property type="entry name" value="DJ-1/PfpI"/>
</dbReference>
<evidence type="ECO:0000313" key="3">
    <source>
        <dbReference type="EMBL" id="KAK1751173.1"/>
    </source>
</evidence>
<sequence>MARLFTFPLLALWTCLSMSTALTPDQIANGNRNMTVGYILYPGFTILDVFGPLQFLNDLSYTFPITLSLIATSLSPVTSRPPNHHLPDGSTMDMSHAFDLHLLPTHTFTTAPPLDILIVPGGAGDLSLIEHADRSIESFIASRFNSTSYILSVCSGAGFLARAGVLDGRRATATKSVWAGIVKYGPKTEWVASARWVRDGDGKVWTSSGVTAGMDMMVAFLREVYGEEKVNGVVNGAEYVPHTDSRWDPFSVLFKVPGADMNMSLTETVGPLPSFPEE</sequence>
<keyword evidence="1" id="KW-0732">Signal</keyword>
<dbReference type="PANTHER" id="PTHR43130:SF15">
    <property type="entry name" value="THIJ_PFPI FAMILY PROTEIN (AFU_ORTHOLOGUE AFUA_5G14240)"/>
    <property type="match status" value="1"/>
</dbReference>
<evidence type="ECO:0000259" key="2">
    <source>
        <dbReference type="Pfam" id="PF01965"/>
    </source>
</evidence>
<gene>
    <name evidence="3" type="ORF">QBC47DRAFT_364708</name>
</gene>
<dbReference type="AlphaFoldDB" id="A0AAJ0B687"/>
<dbReference type="Proteomes" id="UP001239445">
    <property type="component" value="Unassembled WGS sequence"/>
</dbReference>
<accession>A0AAJ0B687</accession>